<name>A0AAP5BLD7_9BURK</name>
<proteinExistence type="predicted"/>
<dbReference type="Proteomes" id="UP001209412">
    <property type="component" value="Unassembled WGS sequence"/>
</dbReference>
<dbReference type="EMBL" id="JAPKHW010000039">
    <property type="protein sequence ID" value="MCX4150297.1"/>
    <property type="molecule type" value="Genomic_DNA"/>
</dbReference>
<evidence type="ECO:0000313" key="5">
    <source>
        <dbReference type="Proteomes" id="UP001242288"/>
    </source>
</evidence>
<dbReference type="Proteomes" id="UP001242288">
    <property type="component" value="Unassembled WGS sequence"/>
</dbReference>
<dbReference type="AlphaFoldDB" id="A0AAP5BLD7"/>
<dbReference type="InterPro" id="IPR019774">
    <property type="entry name" value="Aromatic-AA_hydroxylase_C"/>
</dbReference>
<sequence>MMGVTTAATLWFVTVIGLCAGGGQIALAGGGPIPRSA</sequence>
<evidence type="ECO:0000259" key="1">
    <source>
        <dbReference type="PROSITE" id="PS51410"/>
    </source>
</evidence>
<evidence type="ECO:0000313" key="3">
    <source>
        <dbReference type="EMBL" id="MDQ6412112.1"/>
    </source>
</evidence>
<accession>A0AAP5BLD7</accession>
<comment type="caution">
    <text evidence="3">The sequence shown here is derived from an EMBL/GenBank/DDBJ whole genome shotgun (WGS) entry which is preliminary data.</text>
</comment>
<evidence type="ECO:0000313" key="2">
    <source>
        <dbReference type="EMBL" id="MCX4150297.1"/>
    </source>
</evidence>
<evidence type="ECO:0000313" key="4">
    <source>
        <dbReference type="Proteomes" id="UP001209412"/>
    </source>
</evidence>
<organism evidence="3 5">
    <name type="scientific">Paraburkholderia madseniana</name>
    <dbReference type="NCBI Taxonomy" id="2599607"/>
    <lineage>
        <taxon>Bacteria</taxon>
        <taxon>Pseudomonadati</taxon>
        <taxon>Pseudomonadota</taxon>
        <taxon>Betaproteobacteria</taxon>
        <taxon>Burkholderiales</taxon>
        <taxon>Burkholderiaceae</taxon>
        <taxon>Paraburkholderia</taxon>
    </lineage>
</organism>
<dbReference type="PROSITE" id="PS51410">
    <property type="entry name" value="BH4_AAA_HYDROXYL_2"/>
    <property type="match status" value="1"/>
</dbReference>
<protein>
    <recommendedName>
        <fullName evidence="1">Biopterin-dependent aromatic amino acid hydroxylase family profile domain-containing protein</fullName>
    </recommendedName>
</protein>
<gene>
    <name evidence="3" type="ORF">NIE36_33830</name>
    <name evidence="2" type="ORF">OSB80_33915</name>
</gene>
<feature type="domain" description="Biopterin-dependent aromatic amino acid hydroxylase family profile" evidence="1">
    <location>
        <begin position="1"/>
        <end position="37"/>
    </location>
</feature>
<dbReference type="GO" id="GO:0016714">
    <property type="term" value="F:oxidoreductase activity, acting on paired donors, with incorporation or reduction of molecular oxygen, reduced pteridine as one donor, and incorporation of one atom of oxygen"/>
    <property type="evidence" value="ECO:0007669"/>
    <property type="project" value="InterPro"/>
</dbReference>
<dbReference type="EMBL" id="JAMXWF010000039">
    <property type="protein sequence ID" value="MDQ6412112.1"/>
    <property type="molecule type" value="Genomic_DNA"/>
</dbReference>
<keyword evidence="4" id="KW-1185">Reference proteome</keyword>
<reference evidence="3" key="1">
    <citation type="submission" date="2022-06" db="EMBL/GenBank/DDBJ databases">
        <title>PHB producers.</title>
        <authorList>
            <person name="Besaury L."/>
        </authorList>
    </citation>
    <scope>NUCLEOTIDE SEQUENCE</scope>
    <source>
        <strain evidence="3 4">SEWS6</strain>
    </source>
</reference>